<accession>A0ABN7UZA6</accession>
<gene>
    <name evidence="1" type="ORF">GMARGA_LOCUS12488</name>
</gene>
<comment type="caution">
    <text evidence="1">The sequence shown here is derived from an EMBL/GenBank/DDBJ whole genome shotgun (WGS) entry which is preliminary data.</text>
</comment>
<proteinExistence type="predicted"/>
<sequence>MTVFVKNLICGHYRITFALWVWAKAWWEPNIKIKTKIKNLVVPYRLYMHICICDAIEIDNIESSPSTAINICYQSTFKTKTEYFEKLTVVITNISNLDENRFHGISTRFVSSFTIYYHNKQHLFILKIENQQCILKIYLESEYIKTIIEETLDEIWKKLKIFQKYTGTYFFKLTNLLVYEHINKLKSELPTCAVSDWKNTQ</sequence>
<name>A0ABN7UZA6_GIGMA</name>
<organism evidence="1 2">
    <name type="scientific">Gigaspora margarita</name>
    <dbReference type="NCBI Taxonomy" id="4874"/>
    <lineage>
        <taxon>Eukaryota</taxon>
        <taxon>Fungi</taxon>
        <taxon>Fungi incertae sedis</taxon>
        <taxon>Mucoromycota</taxon>
        <taxon>Glomeromycotina</taxon>
        <taxon>Glomeromycetes</taxon>
        <taxon>Diversisporales</taxon>
        <taxon>Gigasporaceae</taxon>
        <taxon>Gigaspora</taxon>
    </lineage>
</organism>
<dbReference type="EMBL" id="CAJVQB010007639">
    <property type="protein sequence ID" value="CAG8706694.1"/>
    <property type="molecule type" value="Genomic_DNA"/>
</dbReference>
<evidence type="ECO:0000313" key="2">
    <source>
        <dbReference type="Proteomes" id="UP000789901"/>
    </source>
</evidence>
<protein>
    <submittedName>
        <fullName evidence="1">15518_t:CDS:1</fullName>
    </submittedName>
</protein>
<keyword evidence="2" id="KW-1185">Reference proteome</keyword>
<evidence type="ECO:0000313" key="1">
    <source>
        <dbReference type="EMBL" id="CAG8706694.1"/>
    </source>
</evidence>
<reference evidence="1 2" key="1">
    <citation type="submission" date="2021-06" db="EMBL/GenBank/DDBJ databases">
        <authorList>
            <person name="Kallberg Y."/>
            <person name="Tangrot J."/>
            <person name="Rosling A."/>
        </authorList>
    </citation>
    <scope>NUCLEOTIDE SEQUENCE [LARGE SCALE GENOMIC DNA]</scope>
    <source>
        <strain evidence="1 2">120-4 pot B 10/14</strain>
    </source>
</reference>
<dbReference type="Proteomes" id="UP000789901">
    <property type="component" value="Unassembled WGS sequence"/>
</dbReference>